<evidence type="ECO:0000313" key="3">
    <source>
        <dbReference type="EMBL" id="GMI34986.1"/>
    </source>
</evidence>
<comment type="caution">
    <text evidence="3">The sequence shown here is derived from an EMBL/GenBank/DDBJ whole genome shotgun (WGS) entry which is preliminary data.</text>
</comment>
<evidence type="ECO:0000259" key="2">
    <source>
        <dbReference type="Pfam" id="PF23726"/>
    </source>
</evidence>
<evidence type="ECO:0008006" key="5">
    <source>
        <dbReference type="Google" id="ProtNLM"/>
    </source>
</evidence>
<feature type="domain" description="RSE1/DDB1/CPSF1 second beta-propeller" evidence="2">
    <location>
        <begin position="153"/>
        <end position="308"/>
    </location>
</feature>
<dbReference type="Pfam" id="PF23726">
    <property type="entry name" value="Beta-prop_RSE1_2nd"/>
    <property type="match status" value="1"/>
</dbReference>
<organism evidence="3 4">
    <name type="scientific">Tetraparma gracilis</name>
    <dbReference type="NCBI Taxonomy" id="2962635"/>
    <lineage>
        <taxon>Eukaryota</taxon>
        <taxon>Sar</taxon>
        <taxon>Stramenopiles</taxon>
        <taxon>Ochrophyta</taxon>
        <taxon>Bolidophyceae</taxon>
        <taxon>Parmales</taxon>
        <taxon>Triparmaceae</taxon>
        <taxon>Tetraparma</taxon>
    </lineage>
</organism>
<evidence type="ECO:0000259" key="1">
    <source>
        <dbReference type="Pfam" id="PF10433"/>
    </source>
</evidence>
<dbReference type="SUPFAM" id="SSF50998">
    <property type="entry name" value="Quinoprotein alcohol dehydrogenase-like"/>
    <property type="match status" value="1"/>
</dbReference>
<dbReference type="InterPro" id="IPR018846">
    <property type="entry name" value="Beta-prop_RSE1/DDB1/CPSF1_1st"/>
</dbReference>
<dbReference type="InterPro" id="IPR015943">
    <property type="entry name" value="WD40/YVTN_repeat-like_dom_sf"/>
</dbReference>
<accession>A0ABQ6MY04</accession>
<feature type="non-terminal residue" evidence="3">
    <location>
        <position position="310"/>
    </location>
</feature>
<keyword evidence="4" id="KW-1185">Reference proteome</keyword>
<dbReference type="InterPro" id="IPR011047">
    <property type="entry name" value="Quinoprotein_ADH-like_sf"/>
</dbReference>
<proteinExistence type="predicted"/>
<dbReference type="PANTHER" id="PTHR10644">
    <property type="entry name" value="DNA REPAIR/RNA PROCESSING CPSF FAMILY"/>
    <property type="match status" value="1"/>
</dbReference>
<dbReference type="InterPro" id="IPR050358">
    <property type="entry name" value="RSE1/DDB1/CFT1"/>
</dbReference>
<dbReference type="EMBL" id="BRYB01000666">
    <property type="protein sequence ID" value="GMI34986.1"/>
    <property type="molecule type" value="Genomic_DNA"/>
</dbReference>
<reference evidence="3 4" key="1">
    <citation type="journal article" date="2023" name="Commun. Biol.">
        <title>Genome analysis of Parmales, the sister group of diatoms, reveals the evolutionary specialization of diatoms from phago-mixotrophs to photoautotrophs.</title>
        <authorList>
            <person name="Ban H."/>
            <person name="Sato S."/>
            <person name="Yoshikawa S."/>
            <person name="Yamada K."/>
            <person name="Nakamura Y."/>
            <person name="Ichinomiya M."/>
            <person name="Sato N."/>
            <person name="Blanc-Mathieu R."/>
            <person name="Endo H."/>
            <person name="Kuwata A."/>
            <person name="Ogata H."/>
        </authorList>
    </citation>
    <scope>NUCLEOTIDE SEQUENCE [LARGE SCALE GENOMIC DNA]</scope>
</reference>
<gene>
    <name evidence="3" type="ORF">TeGR_g13193</name>
</gene>
<protein>
    <recommendedName>
        <fullName evidence="5">Cleavage/polyadenylation specificity factor A subunit N-terminal domain-containing protein</fullName>
    </recommendedName>
</protein>
<sequence length="310" mass="32281">MFHNGSTTKAVPLPPALVTAWCPVGGDGGRFLLGDHLGNLSVVVCVEKNGVLAGMHVEALGVASAPSCLAYLDAGVAFVGSSYGDSQLVRLSEERDPGTGSYLSLLQTTPNLGPVVDFALADLDRRGQPQVVCCCGARKDGSIRVVRNGIGIAEQASVELPGVKGMWRLRGSAGDEYDRYLVQSFIAETRVLAITEDEMEETEIGGFDAGRPTLFAANVRTADGGDYLLQVTEVGANVVSCSSLKLAHSFPAPGGKKVTVASCTRAGELVLACGQDLSYLTVGAGGKIKVQKTVVMQHEVSCISLSSPPP</sequence>
<dbReference type="Proteomes" id="UP001165060">
    <property type="component" value="Unassembled WGS sequence"/>
</dbReference>
<dbReference type="Gene3D" id="2.130.10.10">
    <property type="entry name" value="YVTN repeat-like/Quinoprotein amine dehydrogenase"/>
    <property type="match status" value="2"/>
</dbReference>
<dbReference type="InterPro" id="IPR058543">
    <property type="entry name" value="Beta-prop_RSE1/DDB1/CPSF1_2nd"/>
</dbReference>
<evidence type="ECO:0000313" key="4">
    <source>
        <dbReference type="Proteomes" id="UP001165060"/>
    </source>
</evidence>
<dbReference type="Pfam" id="PF10433">
    <property type="entry name" value="Beta-prop_RSE1_1st"/>
    <property type="match status" value="1"/>
</dbReference>
<feature type="domain" description="RSE1/DDB1/CPSF1 first beta-propeller" evidence="1">
    <location>
        <begin position="15"/>
        <end position="108"/>
    </location>
</feature>
<name>A0ABQ6MY04_9STRA</name>